<dbReference type="EMBL" id="LHQL01000014">
    <property type="protein sequence ID" value="OOQ46878.1"/>
    <property type="molecule type" value="Genomic_DNA"/>
</dbReference>
<feature type="domain" description="Effector-associated" evidence="1">
    <location>
        <begin position="216"/>
        <end position="299"/>
    </location>
</feature>
<dbReference type="Pfam" id="PF20028">
    <property type="entry name" value="VMAP-C"/>
    <property type="match status" value="1"/>
</dbReference>
<dbReference type="Pfam" id="PF19956">
    <property type="entry name" value="EAD2"/>
    <property type="match status" value="1"/>
</dbReference>
<name>A0AAE6YEF1_STRAT</name>
<evidence type="ECO:0000259" key="2">
    <source>
        <dbReference type="Pfam" id="PF20028"/>
    </source>
</evidence>
<evidence type="ECO:0000313" key="5">
    <source>
        <dbReference type="Proteomes" id="UP000190306"/>
    </source>
</evidence>
<proteinExistence type="predicted"/>
<dbReference type="PANTHER" id="PTHR43019:SF23">
    <property type="entry name" value="PROTEASE DO-LIKE 5, CHLOROPLASTIC"/>
    <property type="match status" value="1"/>
</dbReference>
<evidence type="ECO:0000313" key="6">
    <source>
        <dbReference type="Proteomes" id="UP000502504"/>
    </source>
</evidence>
<reference evidence="3 5" key="1">
    <citation type="submission" date="2015-07" db="EMBL/GenBank/DDBJ databases">
        <title>Draft Genome Sequence of Streptomyces antibioticus, IMRU 3720 reveals insights in the evolution of actinomycin biosynthetic gene clusters in Streptomyces.</title>
        <authorList>
            <person name="Crnovcic I."/>
            <person name="Ruckert C."/>
            <person name="Kalinowksi J."/>
            <person name="Keller U."/>
        </authorList>
    </citation>
    <scope>NUCLEOTIDE SEQUENCE [LARGE SCALE GENOMIC DNA]</scope>
    <source>
        <strain evidence="3 5">DSM 41481</strain>
    </source>
</reference>
<accession>A0AAE6YEF1</accession>
<feature type="domain" description="vWA-MoxR associated protein C-terminal" evidence="2">
    <location>
        <begin position="374"/>
        <end position="572"/>
    </location>
</feature>
<dbReference type="AlphaFoldDB" id="A0AAE6YEF1"/>
<dbReference type="Pfam" id="PF13365">
    <property type="entry name" value="Trypsin_2"/>
    <property type="match status" value="1"/>
</dbReference>
<dbReference type="RefSeq" id="WP_078635329.1">
    <property type="nucleotide sequence ID" value="NZ_CM007717.1"/>
</dbReference>
<dbReference type="InterPro" id="IPR045431">
    <property type="entry name" value="EAD2"/>
</dbReference>
<dbReference type="SUPFAM" id="SSF50494">
    <property type="entry name" value="Trypsin-like serine proteases"/>
    <property type="match status" value="1"/>
</dbReference>
<dbReference type="Gene3D" id="2.40.10.120">
    <property type="match status" value="1"/>
</dbReference>
<evidence type="ECO:0000259" key="1">
    <source>
        <dbReference type="Pfam" id="PF19956"/>
    </source>
</evidence>
<dbReference type="PANTHER" id="PTHR43019">
    <property type="entry name" value="SERINE ENDOPROTEASE DEGS"/>
    <property type="match status" value="1"/>
</dbReference>
<dbReference type="InterPro" id="IPR009003">
    <property type="entry name" value="Peptidase_S1_PA"/>
</dbReference>
<protein>
    <submittedName>
        <fullName evidence="4">Trypsin-like peptidase domain-containing protein</fullName>
    </submittedName>
</protein>
<gene>
    <name evidence="3" type="ORF">AFM16_29185</name>
    <name evidence="4" type="ORF">HCX60_29720</name>
</gene>
<dbReference type="Proteomes" id="UP000190306">
    <property type="component" value="Chromosome"/>
</dbReference>
<dbReference type="EMBL" id="CP050692">
    <property type="protein sequence ID" value="QIT47184.1"/>
    <property type="molecule type" value="Genomic_DNA"/>
</dbReference>
<organism evidence="4 6">
    <name type="scientific">Streptomyces antibioticus</name>
    <dbReference type="NCBI Taxonomy" id="1890"/>
    <lineage>
        <taxon>Bacteria</taxon>
        <taxon>Bacillati</taxon>
        <taxon>Actinomycetota</taxon>
        <taxon>Actinomycetes</taxon>
        <taxon>Kitasatosporales</taxon>
        <taxon>Streptomycetaceae</taxon>
        <taxon>Streptomyces</taxon>
    </lineage>
</organism>
<reference evidence="4 6" key="2">
    <citation type="submission" date="2020-03" db="EMBL/GenBank/DDBJ databases">
        <title>Is there a link between lipid content and antibiotic production in Streptomyces?</title>
        <authorList>
            <person name="David M."/>
            <person name="Lejeune C."/>
            <person name="Abreu S."/>
            <person name="Thibessard A."/>
            <person name="Leblond P."/>
            <person name="Chaminade P."/>
            <person name="Virolle M.-J."/>
        </authorList>
    </citation>
    <scope>NUCLEOTIDE SEQUENCE [LARGE SCALE GENOMIC DNA]</scope>
    <source>
        <strain evidence="4 6">DSM 41481</strain>
    </source>
</reference>
<sequence>MAGDVEGALPRRVQIQGRDGVPAGSGVLITPSYVLTCAHVVSGALGLDPHSDDGPRASVRVTLLGTPDEPPEETTAEVLPGCWLPLRDSSGDAALLALNRTAPPPSPFRAGVAEAGQQVRLLTPDGELRAAVREAPAPDTPDGWGRLDFDVESPRPGFSGSAVINAEGAVVGIVTALQHPPDGRHGRFLPLSAALDRIPGLAPADGLALREHGELVESLVAVPVVRDPLLFPLLVDELRTGLPPGTDLGPDGVVSTRGRAMHLVRQLGRDARSLRLLVDVLRVYDPGSAELEAFAALVDKLSAPSLLPVGAVGDQGTWERTVERRRGRKRRPFVIRSAVEPPVLAFDVGPAWEETAYHLTCRVTRPDGSTYTLWSDRSVPREDLQWVVRDVVRRFEAQEPGPAPLIEFVLPYSLLTLPVDLFLVATDPVPSALGWGYPVVVRPAELTGLYSGRRRWHRRWDRLKDTPPAAREPRWVEGAGGRALILDATELTFPPAADEVATDQVAFALLQGVPVFIWTPDPRPATQAALMELARTVPLEQIPDAVRSWRARQAVEYSAGGPARVTLVYADPERPLPVELSELLDAPGDGGAP</sequence>
<keyword evidence="5" id="KW-1185">Reference proteome</keyword>
<evidence type="ECO:0000313" key="4">
    <source>
        <dbReference type="EMBL" id="QIT47184.1"/>
    </source>
</evidence>
<evidence type="ECO:0000313" key="3">
    <source>
        <dbReference type="EMBL" id="OOQ46878.1"/>
    </source>
</evidence>
<dbReference type="Proteomes" id="UP000502504">
    <property type="component" value="Chromosome"/>
</dbReference>
<dbReference type="InterPro" id="IPR045450">
    <property type="entry name" value="VMAP_C"/>
</dbReference>